<dbReference type="Proteomes" id="UP000478052">
    <property type="component" value="Unassembled WGS sequence"/>
</dbReference>
<feature type="non-terminal residue" evidence="2">
    <location>
        <position position="1"/>
    </location>
</feature>
<sequence length="291" mass="33770">EWSIYENETFLLFDNHSEENERVIIFGSRSNLELLASSNTWYADGNFGLAPKNFLQLYVIRIGKYNEFFTVLFCLLEKKTQSIYEIMFHAILSVCEKNNLFPDPLYLKVDFEKALINAAKNVLGEHLTINGCFYHLCQSTHRKLAELGLKKRYQDDDSFNNFCGMLDGLAFLPLTRLNEGIDYLKLNIPLGAEDLFNYFDETYVSGTLRRVNKQNVSSLTVRRFPAIFPPETWNVHQTTMENNQRTNNVCESWNNRFSHLVGVKHPSIWTLINKIKNEMSADRAKLALQNV</sequence>
<organism evidence="2 3">
    <name type="scientific">Aphis craccivora</name>
    <name type="common">Cowpea aphid</name>
    <dbReference type="NCBI Taxonomy" id="307492"/>
    <lineage>
        <taxon>Eukaryota</taxon>
        <taxon>Metazoa</taxon>
        <taxon>Ecdysozoa</taxon>
        <taxon>Arthropoda</taxon>
        <taxon>Hexapoda</taxon>
        <taxon>Insecta</taxon>
        <taxon>Pterygota</taxon>
        <taxon>Neoptera</taxon>
        <taxon>Paraneoptera</taxon>
        <taxon>Hemiptera</taxon>
        <taxon>Sternorrhyncha</taxon>
        <taxon>Aphidomorpha</taxon>
        <taxon>Aphidoidea</taxon>
        <taxon>Aphididae</taxon>
        <taxon>Aphidini</taxon>
        <taxon>Aphis</taxon>
        <taxon>Aphis</taxon>
    </lineage>
</organism>
<dbReference type="InterPro" id="IPR018289">
    <property type="entry name" value="MULE_transposase_dom"/>
</dbReference>
<comment type="caution">
    <text evidence="2">The sequence shown here is derived from an EMBL/GenBank/DDBJ whole genome shotgun (WGS) entry which is preliminary data.</text>
</comment>
<reference evidence="2 3" key="1">
    <citation type="submission" date="2019-08" db="EMBL/GenBank/DDBJ databases">
        <title>Whole genome of Aphis craccivora.</title>
        <authorList>
            <person name="Voronova N.V."/>
            <person name="Shulinski R.S."/>
            <person name="Bandarenka Y.V."/>
            <person name="Zhorov D.G."/>
            <person name="Warner D."/>
        </authorList>
    </citation>
    <scope>NUCLEOTIDE SEQUENCE [LARGE SCALE GENOMIC DNA]</scope>
    <source>
        <strain evidence="2">180601</strain>
        <tissue evidence="2">Whole Body</tissue>
    </source>
</reference>
<protein>
    <submittedName>
        <fullName evidence="2">BED-type domain-containing protein</fullName>
    </submittedName>
</protein>
<feature type="non-terminal residue" evidence="2">
    <location>
        <position position="291"/>
    </location>
</feature>
<evidence type="ECO:0000313" key="3">
    <source>
        <dbReference type="Proteomes" id="UP000478052"/>
    </source>
</evidence>
<dbReference type="Pfam" id="PF10551">
    <property type="entry name" value="MULE"/>
    <property type="match status" value="1"/>
</dbReference>
<name>A0A6G0VMV6_APHCR</name>
<evidence type="ECO:0000259" key="1">
    <source>
        <dbReference type="Pfam" id="PF10551"/>
    </source>
</evidence>
<proteinExistence type="predicted"/>
<dbReference type="PANTHER" id="PTHR47160">
    <property type="entry name" value="PUTATIVE-RELATED"/>
    <property type="match status" value="1"/>
</dbReference>
<dbReference type="EMBL" id="VUJU01015719">
    <property type="protein sequence ID" value="KAF0692395.1"/>
    <property type="molecule type" value="Genomic_DNA"/>
</dbReference>
<evidence type="ECO:0000313" key="2">
    <source>
        <dbReference type="EMBL" id="KAF0692395.1"/>
    </source>
</evidence>
<feature type="domain" description="MULE transposase" evidence="1">
    <location>
        <begin position="57"/>
        <end position="138"/>
    </location>
</feature>
<keyword evidence="3" id="KW-1185">Reference proteome</keyword>
<accession>A0A6G0VMV6</accession>
<dbReference type="AlphaFoldDB" id="A0A6G0VMV6"/>
<dbReference type="PANTHER" id="PTHR47160:SF10">
    <property type="entry name" value="MULE TRANSPOSASE DOMAIN-CONTAINING PROTEIN"/>
    <property type="match status" value="1"/>
</dbReference>
<gene>
    <name evidence="2" type="ORF">FWK35_00033109</name>
</gene>
<dbReference type="OrthoDB" id="6579277at2759"/>